<keyword evidence="2" id="KW-1185">Reference proteome</keyword>
<accession>A0A0S4J3W5</accession>
<dbReference type="EMBL" id="CYKH01000958">
    <property type="protein sequence ID" value="CUG72843.1"/>
    <property type="molecule type" value="Genomic_DNA"/>
</dbReference>
<sequence>MQSGFETEIIRVVTEQLIERQKALIAAPTHGFRGSLHPALTMLVMPSSRQYHVVHCQKALLSFVNDDSAPLASYDADPSISDVDVRSITEKVFQCFLAAEAYDQTVQLRRQLRETIVDILQFQPTTSTATVAVKPEVLASTGEPYSEMNNHGGIPLDVWQRIGSFLPASDLLRLPNVGTILFSCRSIVVWWNLYERCFGRFTPQQLRLVRRDITEDDDWPEWNAAAAESELATTAAPLAKENESASVPEEPNPDHVLDSVFELDHRSSFFEAIWPHLLAHKRDSASGLRLSVDGFFEGIAPRGAISLGKRRLLLVNASPLHLLTIQRVGGDVRAVEVLTEDLNTGRATIQFISIAVAVLNGSQRDRSAPSHILAITPEMRHAIKATASQFSREALKYYDNGDAALAQP</sequence>
<dbReference type="AlphaFoldDB" id="A0A0S4J3W5"/>
<dbReference type="VEuPathDB" id="TriTrypDB:BSAL_84065"/>
<proteinExistence type="predicted"/>
<dbReference type="Proteomes" id="UP000051952">
    <property type="component" value="Unassembled WGS sequence"/>
</dbReference>
<organism evidence="1 2">
    <name type="scientific">Bodo saltans</name>
    <name type="common">Flagellated protozoan</name>
    <dbReference type="NCBI Taxonomy" id="75058"/>
    <lineage>
        <taxon>Eukaryota</taxon>
        <taxon>Discoba</taxon>
        <taxon>Euglenozoa</taxon>
        <taxon>Kinetoplastea</taxon>
        <taxon>Metakinetoplastina</taxon>
        <taxon>Eubodonida</taxon>
        <taxon>Bodonidae</taxon>
        <taxon>Bodo</taxon>
    </lineage>
</organism>
<reference evidence="2" key="1">
    <citation type="submission" date="2015-09" db="EMBL/GenBank/DDBJ databases">
        <authorList>
            <consortium name="Pathogen Informatics"/>
        </authorList>
    </citation>
    <scope>NUCLEOTIDE SEQUENCE [LARGE SCALE GENOMIC DNA]</scope>
    <source>
        <strain evidence="2">Lake Konstanz</strain>
    </source>
</reference>
<protein>
    <recommendedName>
        <fullName evidence="3">F-box domain-containing protein</fullName>
    </recommendedName>
</protein>
<name>A0A0S4J3W5_BODSA</name>
<evidence type="ECO:0000313" key="1">
    <source>
        <dbReference type="EMBL" id="CUG72843.1"/>
    </source>
</evidence>
<evidence type="ECO:0008006" key="3">
    <source>
        <dbReference type="Google" id="ProtNLM"/>
    </source>
</evidence>
<evidence type="ECO:0000313" key="2">
    <source>
        <dbReference type="Proteomes" id="UP000051952"/>
    </source>
</evidence>
<gene>
    <name evidence="1" type="ORF">BSAL_84065</name>
</gene>